<keyword evidence="1" id="KW-0472">Membrane</keyword>
<evidence type="ECO:0000256" key="1">
    <source>
        <dbReference type="SAM" id="Phobius"/>
    </source>
</evidence>
<keyword evidence="1" id="KW-0812">Transmembrane</keyword>
<gene>
    <name evidence="2" type="ORF">ETQ85_15570</name>
</gene>
<dbReference type="InterPro" id="IPR032092">
    <property type="entry name" value="PilW"/>
</dbReference>
<accession>A0A6C2CNU2</accession>
<dbReference type="Pfam" id="PF16074">
    <property type="entry name" value="PilW"/>
    <property type="match status" value="1"/>
</dbReference>
<dbReference type="Pfam" id="PF07963">
    <property type="entry name" value="N_methyl"/>
    <property type="match status" value="1"/>
</dbReference>
<proteinExistence type="predicted"/>
<keyword evidence="3" id="KW-1185">Reference proteome</keyword>
<dbReference type="PROSITE" id="PS00409">
    <property type="entry name" value="PROKAR_NTER_METHYL"/>
    <property type="match status" value="1"/>
</dbReference>
<comment type="caution">
    <text evidence="2">The sequence shown here is derived from an EMBL/GenBank/DDBJ whole genome shotgun (WGS) entry which is preliminary data.</text>
</comment>
<sequence>MAIMRRKRCCSEIRPSKKCSLTRTRRTQAGLSLIEMMVGMLIGLIASLVIMQSYSSSEIYRRNLSGVGDALQSAAIAAQRLDLVIQEAGGGLARGSKVWGCKLLVNVAGTAVLPRASAFPSPFASVTQTLRAMPVAILNGGSSASDVILVMAGDSAAGNRPLSFSSVSGGSLVVSPTPAIGMGIKTSTDASLYDLFLAVPQDIPNDPGDCRVVQAKSTFAPVTVATDASLGIKVATISSAEIPLNEATYGTVDASIYTKAPAAFHLGLRNLPTFALLGVNSNGELVQYDVLNRMDPQVFSENIFLIKARYGLDNGVGGVDNDNAVDEWVSPSEAGWTMAELMNGTLATQQKIGYIKAIRIAMVIRSSQPVASDAPMSKLLLFQDLPESRKFSRDLTTDEQRYQYQVYEWVIPLRNMKTPPNV</sequence>
<reference evidence="2 3" key="1">
    <citation type="submission" date="2019-01" db="EMBL/GenBank/DDBJ databases">
        <title>Zoogloea oleivorans genome sequencing and assembly.</title>
        <authorList>
            <person name="Tancsics A."/>
            <person name="Farkas M."/>
            <person name="Kriszt B."/>
            <person name="Maroti G."/>
            <person name="Horvath B."/>
        </authorList>
    </citation>
    <scope>NUCLEOTIDE SEQUENCE [LARGE SCALE GENOMIC DNA]</scope>
    <source>
        <strain evidence="2 3">Buc</strain>
    </source>
</reference>
<evidence type="ECO:0008006" key="4">
    <source>
        <dbReference type="Google" id="ProtNLM"/>
    </source>
</evidence>
<dbReference type="InterPro" id="IPR012902">
    <property type="entry name" value="N_methyl_site"/>
</dbReference>
<dbReference type="AlphaFoldDB" id="A0A6C2CNU2"/>
<dbReference type="Proteomes" id="UP000389128">
    <property type="component" value="Unassembled WGS sequence"/>
</dbReference>
<organism evidence="2 3">
    <name type="scientific">Zoogloea oleivorans</name>
    <dbReference type="NCBI Taxonomy" id="1552750"/>
    <lineage>
        <taxon>Bacteria</taxon>
        <taxon>Pseudomonadati</taxon>
        <taxon>Pseudomonadota</taxon>
        <taxon>Betaproteobacteria</taxon>
        <taxon>Rhodocyclales</taxon>
        <taxon>Zoogloeaceae</taxon>
        <taxon>Zoogloea</taxon>
    </lineage>
</organism>
<feature type="transmembrane region" description="Helical" evidence="1">
    <location>
        <begin position="33"/>
        <end position="54"/>
    </location>
</feature>
<protein>
    <recommendedName>
        <fullName evidence="4">Prepilin-type N-terminal cleavage/methylation domain-containing protein</fullName>
    </recommendedName>
</protein>
<dbReference type="EMBL" id="SDKK01000014">
    <property type="protein sequence ID" value="TYC55133.1"/>
    <property type="molecule type" value="Genomic_DNA"/>
</dbReference>
<evidence type="ECO:0000313" key="2">
    <source>
        <dbReference type="EMBL" id="TYC55133.1"/>
    </source>
</evidence>
<dbReference type="GO" id="GO:0043683">
    <property type="term" value="P:type IV pilus assembly"/>
    <property type="evidence" value="ECO:0007669"/>
    <property type="project" value="InterPro"/>
</dbReference>
<name>A0A6C2CNU2_9RHOO</name>
<dbReference type="OrthoDB" id="8533459at2"/>
<keyword evidence="1" id="KW-1133">Transmembrane helix</keyword>
<evidence type="ECO:0000313" key="3">
    <source>
        <dbReference type="Proteomes" id="UP000389128"/>
    </source>
</evidence>
<dbReference type="RefSeq" id="WP_148579993.1">
    <property type="nucleotide sequence ID" value="NZ_SDKK01000014.1"/>
</dbReference>